<proteinExistence type="predicted"/>
<evidence type="ECO:0000313" key="2">
    <source>
        <dbReference type="EMBL" id="THG92901.1"/>
    </source>
</evidence>
<evidence type="ECO:0000313" key="3">
    <source>
        <dbReference type="Proteomes" id="UP000308199"/>
    </source>
</evidence>
<dbReference type="Proteomes" id="UP000308199">
    <property type="component" value="Unassembled WGS sequence"/>
</dbReference>
<dbReference type="OrthoDB" id="2537769at2759"/>
<gene>
    <name evidence="2" type="ORF">EW145_g8541</name>
</gene>
<organism evidence="2 3">
    <name type="scientific">Phellinidium pouzarii</name>
    <dbReference type="NCBI Taxonomy" id="167371"/>
    <lineage>
        <taxon>Eukaryota</taxon>
        <taxon>Fungi</taxon>
        <taxon>Dikarya</taxon>
        <taxon>Basidiomycota</taxon>
        <taxon>Agaricomycotina</taxon>
        <taxon>Agaricomycetes</taxon>
        <taxon>Hymenochaetales</taxon>
        <taxon>Hymenochaetaceae</taxon>
        <taxon>Phellinidium</taxon>
    </lineage>
</organism>
<evidence type="ECO:0000256" key="1">
    <source>
        <dbReference type="SAM" id="MobiDB-lite"/>
    </source>
</evidence>
<keyword evidence="3" id="KW-1185">Reference proteome</keyword>
<dbReference type="AlphaFoldDB" id="A0A4S4K5A1"/>
<feature type="compositionally biased region" description="Acidic residues" evidence="1">
    <location>
        <begin position="90"/>
        <end position="104"/>
    </location>
</feature>
<accession>A0A4S4K5A1</accession>
<feature type="region of interest" description="Disordered" evidence="1">
    <location>
        <begin position="81"/>
        <end position="104"/>
    </location>
</feature>
<reference evidence="2 3" key="1">
    <citation type="submission" date="2019-02" db="EMBL/GenBank/DDBJ databases">
        <title>Genome sequencing of the rare red list fungi Phellinidium pouzarii.</title>
        <authorList>
            <person name="Buettner E."/>
            <person name="Kellner H."/>
        </authorList>
    </citation>
    <scope>NUCLEOTIDE SEQUENCE [LARGE SCALE GENOMIC DNA]</scope>
    <source>
        <strain evidence="2 3">DSM 108285</strain>
    </source>
</reference>
<comment type="caution">
    <text evidence="2">The sequence shown here is derived from an EMBL/GenBank/DDBJ whole genome shotgun (WGS) entry which is preliminary data.</text>
</comment>
<protein>
    <submittedName>
        <fullName evidence="2">Uncharacterized protein</fullName>
    </submittedName>
</protein>
<dbReference type="EMBL" id="SGPK01001489">
    <property type="protein sequence ID" value="THG92901.1"/>
    <property type="molecule type" value="Genomic_DNA"/>
</dbReference>
<sequence length="104" mass="11144">MRSSRRIRQLISAPAFVELFGEAKPHPKGQHRNIFGMDDELKVAPKDAQVLDPGFKEELTRVVAIVQPFVHGLNDMMTIAPAGDASGSESEAEAEAEAGAGGED</sequence>
<name>A0A4S4K5A1_9AGAM</name>